<organism evidence="2 3">
    <name type="scientific">Brockia lithotrophica</name>
    <dbReference type="NCBI Taxonomy" id="933949"/>
    <lineage>
        <taxon>Bacteria</taxon>
        <taxon>Bacillati</taxon>
        <taxon>Bacillota</taxon>
        <taxon>Bacilli</taxon>
        <taxon>Bacillales</taxon>
        <taxon>Bacillales Family X. Incertae Sedis</taxon>
        <taxon>Brockia</taxon>
    </lineage>
</organism>
<gene>
    <name evidence="2" type="ORF">BLITH_0781</name>
</gene>
<dbReference type="AlphaFoldDB" id="A0A2T5G8S2"/>
<accession>A0A2T5G8S2</accession>
<evidence type="ECO:0000256" key="1">
    <source>
        <dbReference type="SAM" id="MobiDB-lite"/>
    </source>
</evidence>
<name>A0A2T5G8S2_9BACL</name>
<comment type="caution">
    <text evidence="2">The sequence shown here is derived from an EMBL/GenBank/DDBJ whole genome shotgun (WGS) entry which is preliminary data.</text>
</comment>
<evidence type="ECO:0000313" key="3">
    <source>
        <dbReference type="Proteomes" id="UP000244016"/>
    </source>
</evidence>
<evidence type="ECO:0000313" key="2">
    <source>
        <dbReference type="EMBL" id="PTQ52602.1"/>
    </source>
</evidence>
<protein>
    <submittedName>
        <fullName evidence="2">Uncharacterized protein</fullName>
    </submittedName>
</protein>
<sequence length="54" mass="5960">MVARQLRSSCLGPDGADRARKTDHSHVYVLYPPALSARKEGTGKVLYGNLLSFR</sequence>
<dbReference type="EMBL" id="PEBW01000002">
    <property type="protein sequence ID" value="PTQ52602.1"/>
    <property type="molecule type" value="Genomic_DNA"/>
</dbReference>
<feature type="region of interest" description="Disordered" evidence="1">
    <location>
        <begin position="1"/>
        <end position="21"/>
    </location>
</feature>
<dbReference type="Proteomes" id="UP000244016">
    <property type="component" value="Unassembled WGS sequence"/>
</dbReference>
<reference evidence="2 3" key="1">
    <citation type="submission" date="2017-08" db="EMBL/GenBank/DDBJ databases">
        <title>Burning lignite coal seam in the remote Altai Mountains harbors a hydrogen-driven thermophilic microbial community.</title>
        <authorList>
            <person name="Kadnikov V.V."/>
            <person name="Mardanov A.V."/>
            <person name="Ivasenko D."/>
            <person name="Beletsky A.V."/>
            <person name="Karnachuk O.V."/>
            <person name="Ravin N.V."/>
        </authorList>
    </citation>
    <scope>NUCLEOTIDE SEQUENCE [LARGE SCALE GENOMIC DNA]</scope>
    <source>
        <strain evidence="2">AL31</strain>
    </source>
</reference>
<proteinExistence type="predicted"/>